<keyword evidence="2" id="KW-0347">Helicase</keyword>
<dbReference type="EMBL" id="GEMB01004808">
    <property type="protein sequence ID" value="JAR98487.1"/>
    <property type="molecule type" value="Transcribed_RNA"/>
</dbReference>
<keyword evidence="2" id="KW-0067">ATP-binding</keyword>
<feature type="non-terminal residue" evidence="2">
    <location>
        <position position="1"/>
    </location>
</feature>
<dbReference type="Pfam" id="PF00567">
    <property type="entry name" value="TUDOR"/>
    <property type="match status" value="1"/>
</dbReference>
<feature type="domain" description="Tudor" evidence="1">
    <location>
        <begin position="63"/>
        <end position="119"/>
    </location>
</feature>
<dbReference type="InterPro" id="IPR050621">
    <property type="entry name" value="Tudor_domain_containing"/>
</dbReference>
<reference evidence="2" key="1">
    <citation type="submission" date="2016-04" db="EMBL/GenBank/DDBJ databases">
        <authorList>
            <person name="Calderon-Fernandez G.M.Sr."/>
        </authorList>
    </citation>
    <scope>NUCLEOTIDE SEQUENCE</scope>
    <source>
        <strain evidence="2">Int1</strain>
        <tissue evidence="2">Integument</tissue>
    </source>
</reference>
<dbReference type="FunFam" id="2.30.30.140:FF:000018">
    <property type="entry name" value="Serine/threonine-protein kinase 31"/>
    <property type="match status" value="1"/>
</dbReference>
<evidence type="ECO:0000259" key="1">
    <source>
        <dbReference type="PROSITE" id="PS50304"/>
    </source>
</evidence>
<dbReference type="SMART" id="SM00333">
    <property type="entry name" value="TUDOR"/>
    <property type="match status" value="1"/>
</dbReference>
<sequence>GSPGSVNGECSPICSEGEIAEVIISSATEDENVYWAYKKTSLPDLVDMLKALNELNRSSKPVQPHVDFLCAARFNDEWFRAKIIKIFDDNAVVRFIDYGNESKVKLDELRLIPKELVFKPPLAFRIHVQGPPVEN</sequence>
<evidence type="ECO:0000313" key="2">
    <source>
        <dbReference type="EMBL" id="JAR98487.1"/>
    </source>
</evidence>
<dbReference type="AlphaFoldDB" id="A0A170X466"/>
<dbReference type="InterPro" id="IPR002999">
    <property type="entry name" value="Tudor"/>
</dbReference>
<keyword evidence="2" id="KW-0547">Nucleotide-binding</keyword>
<dbReference type="PROSITE" id="PS50304">
    <property type="entry name" value="TUDOR"/>
    <property type="match status" value="1"/>
</dbReference>
<dbReference type="Gene3D" id="2.30.30.140">
    <property type="match status" value="1"/>
</dbReference>
<reference evidence="2" key="2">
    <citation type="journal article" date="2017" name="J. Med. Entomol.">
        <title>Transcriptome Analysis of the Triatoma infestans (Hemiptera: Reduviidae) Integument.</title>
        <authorList>
            <person name="Calderon-Fernandez G.M."/>
            <person name="Moriconi D.E."/>
            <person name="Dulbecco A.B."/>
            <person name="Juarez M.P."/>
        </authorList>
    </citation>
    <scope>NUCLEOTIDE SEQUENCE</scope>
    <source>
        <strain evidence="2">Int1</strain>
        <tissue evidence="2">Integument</tissue>
    </source>
</reference>
<dbReference type="SUPFAM" id="SSF63748">
    <property type="entry name" value="Tudor/PWWP/MBT"/>
    <property type="match status" value="1"/>
</dbReference>
<dbReference type="PANTHER" id="PTHR22948:SF76">
    <property type="entry name" value="FI20010P1-RELATED"/>
    <property type="match status" value="1"/>
</dbReference>
<dbReference type="GO" id="GO:0004386">
    <property type="term" value="F:helicase activity"/>
    <property type="evidence" value="ECO:0007669"/>
    <property type="project" value="UniProtKB-KW"/>
</dbReference>
<proteinExistence type="predicted"/>
<organism evidence="2">
    <name type="scientific">Triatoma infestans</name>
    <name type="common">Assassin bug</name>
    <dbReference type="NCBI Taxonomy" id="30076"/>
    <lineage>
        <taxon>Eukaryota</taxon>
        <taxon>Metazoa</taxon>
        <taxon>Ecdysozoa</taxon>
        <taxon>Arthropoda</taxon>
        <taxon>Hexapoda</taxon>
        <taxon>Insecta</taxon>
        <taxon>Pterygota</taxon>
        <taxon>Neoptera</taxon>
        <taxon>Paraneoptera</taxon>
        <taxon>Hemiptera</taxon>
        <taxon>Heteroptera</taxon>
        <taxon>Panheteroptera</taxon>
        <taxon>Cimicomorpha</taxon>
        <taxon>Reduviidae</taxon>
        <taxon>Triatominae</taxon>
        <taxon>Triatoma</taxon>
    </lineage>
</organism>
<name>A0A170X466_TRIIF</name>
<dbReference type="PANTHER" id="PTHR22948">
    <property type="entry name" value="TUDOR DOMAIN CONTAINING PROTEIN"/>
    <property type="match status" value="1"/>
</dbReference>
<accession>A0A170X466</accession>
<keyword evidence="2" id="KW-0378">Hydrolase</keyword>
<protein>
    <submittedName>
        <fullName evidence="2">Atp-dependent rna helicase tdrd9</fullName>
    </submittedName>
</protein>